<dbReference type="eggNOG" id="KOG2183">
    <property type="taxonomic scope" value="Eukaryota"/>
</dbReference>
<dbReference type="OMA" id="KTFEIRY"/>
<comment type="similarity">
    <text evidence="1">Belongs to the peptidase S28 family.</text>
</comment>
<organism evidence="8">
    <name type="scientific">Naegleria gruberi</name>
    <name type="common">Amoeba</name>
    <dbReference type="NCBI Taxonomy" id="5762"/>
    <lineage>
        <taxon>Eukaryota</taxon>
        <taxon>Discoba</taxon>
        <taxon>Heterolobosea</taxon>
        <taxon>Tetramitia</taxon>
        <taxon>Eutetramitia</taxon>
        <taxon>Vahlkampfiidae</taxon>
        <taxon>Naegleria</taxon>
    </lineage>
</organism>
<keyword evidence="4" id="KW-0378">Hydrolase</keyword>
<keyword evidence="2" id="KW-0645">Protease</keyword>
<dbReference type="InterPro" id="IPR008758">
    <property type="entry name" value="Peptidase_S28"/>
</dbReference>
<dbReference type="ESTHER" id="naegr-d2vqi5">
    <property type="family name" value="Prolylcarboxypeptidase"/>
</dbReference>
<dbReference type="GO" id="GO:0008239">
    <property type="term" value="F:dipeptidyl-peptidase activity"/>
    <property type="evidence" value="ECO:0007669"/>
    <property type="project" value="TreeGrafter"/>
</dbReference>
<dbReference type="PANTHER" id="PTHR11010">
    <property type="entry name" value="PROTEASE S28 PRO-X CARBOXYPEPTIDASE-RELATED"/>
    <property type="match status" value="1"/>
</dbReference>
<dbReference type="Proteomes" id="UP000006671">
    <property type="component" value="Unassembled WGS sequence"/>
</dbReference>
<dbReference type="InterPro" id="IPR042269">
    <property type="entry name" value="Ser_carbopepase_S28_SKS"/>
</dbReference>
<dbReference type="GO" id="GO:0006508">
    <property type="term" value="P:proteolysis"/>
    <property type="evidence" value="ECO:0007669"/>
    <property type="project" value="UniProtKB-KW"/>
</dbReference>
<evidence type="ECO:0000313" key="8">
    <source>
        <dbReference type="Proteomes" id="UP000006671"/>
    </source>
</evidence>
<dbReference type="EMBL" id="GG738889">
    <property type="protein sequence ID" value="EFC40876.1"/>
    <property type="molecule type" value="Genomic_DNA"/>
</dbReference>
<evidence type="ECO:0000256" key="6">
    <source>
        <dbReference type="SAM" id="SignalP"/>
    </source>
</evidence>
<keyword evidence="5" id="KW-0325">Glycoprotein</keyword>
<dbReference type="SUPFAM" id="SSF53474">
    <property type="entry name" value="alpha/beta-Hydrolases"/>
    <property type="match status" value="1"/>
</dbReference>
<dbReference type="KEGG" id="ngr:NAEGRDRAFT_71237"/>
<proteinExistence type="inferred from homology"/>
<feature type="chain" id="PRO_5003037757" evidence="6">
    <location>
        <begin position="24"/>
        <end position="503"/>
    </location>
</feature>
<evidence type="ECO:0000256" key="1">
    <source>
        <dbReference type="ARBA" id="ARBA00011079"/>
    </source>
</evidence>
<dbReference type="AlphaFoldDB" id="D2VQI5"/>
<evidence type="ECO:0000256" key="4">
    <source>
        <dbReference type="ARBA" id="ARBA00022801"/>
    </source>
</evidence>
<feature type="signal peptide" evidence="6">
    <location>
        <begin position="1"/>
        <end position="23"/>
    </location>
</feature>
<dbReference type="Gene3D" id="1.20.120.980">
    <property type="entry name" value="Serine carboxypeptidase S28, SKS domain"/>
    <property type="match status" value="1"/>
</dbReference>
<dbReference type="OrthoDB" id="2130629at2759"/>
<protein>
    <submittedName>
        <fullName evidence="7">Predicted protein</fullName>
    </submittedName>
</protein>
<reference evidence="7 8" key="1">
    <citation type="journal article" date="2010" name="Cell">
        <title>The genome of Naegleria gruberi illuminates early eukaryotic versatility.</title>
        <authorList>
            <person name="Fritz-Laylin L.K."/>
            <person name="Prochnik S.E."/>
            <person name="Ginger M.L."/>
            <person name="Dacks J.B."/>
            <person name="Carpenter M.L."/>
            <person name="Field M.C."/>
            <person name="Kuo A."/>
            <person name="Paredez A."/>
            <person name="Chapman J."/>
            <person name="Pham J."/>
            <person name="Shu S."/>
            <person name="Neupane R."/>
            <person name="Cipriano M."/>
            <person name="Mancuso J."/>
            <person name="Tu H."/>
            <person name="Salamov A."/>
            <person name="Lindquist E."/>
            <person name="Shapiro H."/>
            <person name="Lucas S."/>
            <person name="Grigoriev I.V."/>
            <person name="Cande W.Z."/>
            <person name="Fulton C."/>
            <person name="Rokhsar D.S."/>
            <person name="Dawson S.C."/>
        </authorList>
    </citation>
    <scope>NUCLEOTIDE SEQUENCE [LARGE SCALE GENOMIC DNA]</scope>
    <source>
        <strain evidence="7 8">NEG-M</strain>
    </source>
</reference>
<dbReference type="VEuPathDB" id="AmoebaDB:NAEGRDRAFT_71237"/>
<dbReference type="Pfam" id="PF05577">
    <property type="entry name" value="Peptidase_S28"/>
    <property type="match status" value="1"/>
</dbReference>
<dbReference type="InParanoid" id="D2VQI5"/>
<keyword evidence="8" id="KW-1185">Reference proteome</keyword>
<keyword evidence="3 6" id="KW-0732">Signal</keyword>
<dbReference type="PANTHER" id="PTHR11010:SF38">
    <property type="entry name" value="LYSOSOMAL PRO-X CARBOXYPEPTIDASE"/>
    <property type="match status" value="1"/>
</dbReference>
<sequence>MVNLLSVLVVLFCFLLISSQCISQDIPPYQTGFFTQRLDHFDFTNIATFPQRYFVCDLYVKHSTRSSVIVDDNNLIQIDPFIPIIAYPGNEGALEEFYENTGLVFELAKYYGALVIFIEHRFYGKTIPPNQDPQRYLTIEQATHDLAVFFTENFGLDEKRKNPIILVGGSYGGDLAAWMRFKFPHLIDGSIAASAPILFFNGITPPYLAAQIATEAYRNLTNFQIYPKMTCDSAVKKGFEFLSKYFESTTSKEQLQMLSRKFRLCNEMKSNLEVKVLASYIAFSFEVLAQANYPYPTNFFNNLPAWPVNGLCTSIAKHLATSPNLESEDLYFTILFDGVNLFQNYTGDKSCFNTSNLGGGLQWNSWSLQLCNEMIIPSGFYPSTDMFFSNPYNLKVQMKACMSKYKFNPQPYWLATYFGGKRALTEHSNIIFSNGQYDAVRAGSVEKGMKTSPSIIPIFIEQGGHHLDIRWSNPNDPQSVKIAREIEFKYVGIWIQKFLNSLN</sequence>
<evidence type="ECO:0000313" key="7">
    <source>
        <dbReference type="EMBL" id="EFC40876.1"/>
    </source>
</evidence>
<dbReference type="Gene3D" id="3.40.50.1820">
    <property type="entry name" value="alpha/beta hydrolase"/>
    <property type="match status" value="1"/>
</dbReference>
<dbReference type="RefSeq" id="XP_002673620.1">
    <property type="nucleotide sequence ID" value="XM_002673574.1"/>
</dbReference>
<evidence type="ECO:0000256" key="2">
    <source>
        <dbReference type="ARBA" id="ARBA00022670"/>
    </source>
</evidence>
<name>D2VQI5_NAEGR</name>
<dbReference type="InterPro" id="IPR029058">
    <property type="entry name" value="AB_hydrolase_fold"/>
</dbReference>
<gene>
    <name evidence="7" type="ORF">NAEGRDRAFT_71237</name>
</gene>
<evidence type="ECO:0000256" key="5">
    <source>
        <dbReference type="ARBA" id="ARBA00023180"/>
    </source>
</evidence>
<dbReference type="GO" id="GO:0070008">
    <property type="term" value="F:serine-type exopeptidase activity"/>
    <property type="evidence" value="ECO:0007669"/>
    <property type="project" value="InterPro"/>
</dbReference>
<accession>D2VQI5</accession>
<evidence type="ECO:0000256" key="3">
    <source>
        <dbReference type="ARBA" id="ARBA00022729"/>
    </source>
</evidence>
<dbReference type="GeneID" id="8855890"/>